<dbReference type="AlphaFoldDB" id="K5VN04"/>
<gene>
    <name evidence="2" type="ORF">PHACADRAFT_261440</name>
</gene>
<name>K5VN04_PHACS</name>
<evidence type="ECO:0000313" key="3">
    <source>
        <dbReference type="Proteomes" id="UP000008370"/>
    </source>
</evidence>
<keyword evidence="3" id="KW-1185">Reference proteome</keyword>
<feature type="region of interest" description="Disordered" evidence="1">
    <location>
        <begin position="88"/>
        <end position="111"/>
    </location>
</feature>
<sequence>MFAKNIFASLTHSVLPDAPKISIRHRKFRLHSPGASVLVGAGPLDQVGGRGIAEEQPPLYWSHVDGALQFKDMTFSHFHECFVHSRHTPVPDPTSRHQVNMSRRPPRRPQSGVLSAVSLSSFQVRLTMPPVSRRQGVVGGHGLLFGDADLSRVHLEMTT</sequence>
<proteinExistence type="predicted"/>
<dbReference type="EMBL" id="JH930475">
    <property type="protein sequence ID" value="EKM52803.1"/>
    <property type="molecule type" value="Genomic_DNA"/>
</dbReference>
<dbReference type="HOGENOM" id="CLU_1661420_0_0_1"/>
<reference evidence="2 3" key="1">
    <citation type="journal article" date="2012" name="BMC Genomics">
        <title>Comparative genomics of the white-rot fungi, Phanerochaete carnosa and P. chrysosporium, to elucidate the genetic basis of the distinct wood types they colonize.</title>
        <authorList>
            <person name="Suzuki H."/>
            <person name="MacDonald J."/>
            <person name="Syed K."/>
            <person name="Salamov A."/>
            <person name="Hori C."/>
            <person name="Aerts A."/>
            <person name="Henrissat B."/>
            <person name="Wiebenga A."/>
            <person name="vanKuyk P.A."/>
            <person name="Barry K."/>
            <person name="Lindquist E."/>
            <person name="LaButti K."/>
            <person name="Lapidus A."/>
            <person name="Lucas S."/>
            <person name="Coutinho P."/>
            <person name="Gong Y."/>
            <person name="Samejima M."/>
            <person name="Mahadevan R."/>
            <person name="Abou-Zaid M."/>
            <person name="de Vries R.P."/>
            <person name="Igarashi K."/>
            <person name="Yadav J.S."/>
            <person name="Grigoriev I.V."/>
            <person name="Master E.R."/>
        </authorList>
    </citation>
    <scope>NUCLEOTIDE SEQUENCE [LARGE SCALE GENOMIC DNA]</scope>
    <source>
        <strain evidence="2 3">HHB-10118-sp</strain>
    </source>
</reference>
<dbReference type="Proteomes" id="UP000008370">
    <property type="component" value="Unassembled WGS sequence"/>
</dbReference>
<evidence type="ECO:0000313" key="2">
    <source>
        <dbReference type="EMBL" id="EKM52803.1"/>
    </source>
</evidence>
<organism evidence="2 3">
    <name type="scientific">Phanerochaete carnosa (strain HHB-10118-sp)</name>
    <name type="common">White-rot fungus</name>
    <name type="synonym">Peniophora carnosa</name>
    <dbReference type="NCBI Taxonomy" id="650164"/>
    <lineage>
        <taxon>Eukaryota</taxon>
        <taxon>Fungi</taxon>
        <taxon>Dikarya</taxon>
        <taxon>Basidiomycota</taxon>
        <taxon>Agaricomycotina</taxon>
        <taxon>Agaricomycetes</taxon>
        <taxon>Polyporales</taxon>
        <taxon>Phanerochaetaceae</taxon>
        <taxon>Phanerochaete</taxon>
    </lineage>
</organism>
<evidence type="ECO:0000256" key="1">
    <source>
        <dbReference type="SAM" id="MobiDB-lite"/>
    </source>
</evidence>
<accession>K5VN04</accession>
<protein>
    <submittedName>
        <fullName evidence="2">Uncharacterized protein</fullName>
    </submittedName>
</protein>
<dbReference type="InParanoid" id="K5VN04"/>
<dbReference type="KEGG" id="pco:PHACADRAFT_261440"/>
<dbReference type="RefSeq" id="XP_007399133.1">
    <property type="nucleotide sequence ID" value="XM_007399071.1"/>
</dbReference>
<dbReference type="GeneID" id="18917989"/>